<dbReference type="VEuPathDB" id="FungiDB:CIHG_00669"/>
<gene>
    <name evidence="2" type="ORF">CIHG_00669</name>
</gene>
<evidence type="ECO:0000313" key="3">
    <source>
        <dbReference type="Proteomes" id="UP000054563"/>
    </source>
</evidence>
<name>A0A0J8RE74_COCIT</name>
<protein>
    <submittedName>
        <fullName evidence="2">Uncharacterized protein</fullName>
    </submittedName>
</protein>
<feature type="region of interest" description="Disordered" evidence="1">
    <location>
        <begin position="174"/>
        <end position="197"/>
    </location>
</feature>
<organism evidence="2 3">
    <name type="scientific">Coccidioides immitis H538.4</name>
    <dbReference type="NCBI Taxonomy" id="396776"/>
    <lineage>
        <taxon>Eukaryota</taxon>
        <taxon>Fungi</taxon>
        <taxon>Dikarya</taxon>
        <taxon>Ascomycota</taxon>
        <taxon>Pezizomycotina</taxon>
        <taxon>Eurotiomycetes</taxon>
        <taxon>Eurotiomycetidae</taxon>
        <taxon>Onygenales</taxon>
        <taxon>Onygenaceae</taxon>
        <taxon>Coccidioides</taxon>
    </lineage>
</organism>
<reference evidence="3" key="1">
    <citation type="journal article" date="2010" name="Genome Res.">
        <title>Population genomic sequencing of Coccidioides fungi reveals recent hybridization and transposon control.</title>
        <authorList>
            <person name="Neafsey D.E."/>
            <person name="Barker B.M."/>
            <person name="Sharpton T.J."/>
            <person name="Stajich J.E."/>
            <person name="Park D.J."/>
            <person name="Whiston E."/>
            <person name="Hung C.-Y."/>
            <person name="McMahan C."/>
            <person name="White J."/>
            <person name="Sykes S."/>
            <person name="Heiman D."/>
            <person name="Young S."/>
            <person name="Zeng Q."/>
            <person name="Abouelleil A."/>
            <person name="Aftuck L."/>
            <person name="Bessette D."/>
            <person name="Brown A."/>
            <person name="FitzGerald M."/>
            <person name="Lui A."/>
            <person name="Macdonald J.P."/>
            <person name="Priest M."/>
            <person name="Orbach M.J."/>
            <person name="Galgiani J.N."/>
            <person name="Kirkland T.N."/>
            <person name="Cole G.T."/>
            <person name="Birren B.W."/>
            <person name="Henn M.R."/>
            <person name="Taylor J.W."/>
            <person name="Rounsley S.D."/>
        </authorList>
    </citation>
    <scope>NUCLEOTIDE SEQUENCE [LARGE SCALE GENOMIC DNA]</scope>
    <source>
        <strain evidence="3">H538.4</strain>
    </source>
</reference>
<dbReference type="AlphaFoldDB" id="A0A0J8RE74"/>
<evidence type="ECO:0000313" key="2">
    <source>
        <dbReference type="EMBL" id="KMU82886.1"/>
    </source>
</evidence>
<dbReference type="EMBL" id="DS016982">
    <property type="protein sequence ID" value="KMU82886.1"/>
    <property type="molecule type" value="Genomic_DNA"/>
</dbReference>
<dbReference type="Proteomes" id="UP000054563">
    <property type="component" value="Unassembled WGS sequence"/>
</dbReference>
<proteinExistence type="predicted"/>
<accession>A0A0J8RE74</accession>
<feature type="compositionally biased region" description="Basic and acidic residues" evidence="1">
    <location>
        <begin position="174"/>
        <end position="191"/>
    </location>
</feature>
<evidence type="ECO:0000256" key="1">
    <source>
        <dbReference type="SAM" id="MobiDB-lite"/>
    </source>
</evidence>
<feature type="region of interest" description="Disordered" evidence="1">
    <location>
        <begin position="53"/>
        <end position="72"/>
    </location>
</feature>
<feature type="compositionally biased region" description="Basic and acidic residues" evidence="1">
    <location>
        <begin position="55"/>
        <end position="70"/>
    </location>
</feature>
<sequence>MHLEVYVLQSSSKRSGWEQCSPASPGPYGVNGEETVVSLGNQLKNGSLSSLLEGTSREEDSHPGRGDAAGRHNHLKLVTARRSCSYPPRRAIAASPRSSPFFVSSFPTWKAVQVQGLRRAVSAAAAIPHGMRSISVAASHTVKTCTANRKHKVFYEPPAMTYFSSQVRMARELRSQDTERRKGPIARRESRSVATSGLGKESRERCLRISPSFAPLCGNELIVGVLPTTSLLKHRSFVLSALRTVPSHAPHYLSSRNLLPGQNSLPLPLARATIPLPRSGDCERGGQRRKYTVTVVYLKYPAPAVKATSNNRASEKVFFISPARHFPFRLSFPFLGELRFLAARNFQPRKWLTQPMCHLERRSGQEAMTACRQDFIPPASRCSGWARGLCSGIRFCCSQNWLGRCPAVKLIRARRFRGYRRRGLGEPVFHDIPQVSHTGGDSQISSGTPESVSRFASSFSRWLRQNPFGLPPSLDSRRSSYSAISFEPDTWDPKFGVWRQDKLPERSVRDGYLVYVDMKGKKWQAQEAEIARVLNYEVRSPVCLNLFLGRCLESNSTSSPFRSEGAMIRGLNRFTPSSWLPKGLCQSTGYLTYLRTFGGWNHLASNFKCSSCESPFKRDPMYPCADQPMAQPSAACAHKTLKQSYPGGHPKDARRIHVFILPFSLNTLQRKSSSPWEYPVLNR</sequence>